<proteinExistence type="predicted"/>
<organism evidence="2">
    <name type="scientific">viral metagenome</name>
    <dbReference type="NCBI Taxonomy" id="1070528"/>
    <lineage>
        <taxon>unclassified sequences</taxon>
        <taxon>metagenomes</taxon>
        <taxon>organismal metagenomes</taxon>
    </lineage>
</organism>
<feature type="transmembrane region" description="Helical" evidence="1">
    <location>
        <begin position="33"/>
        <end position="64"/>
    </location>
</feature>
<name>A0A6C0H957_9ZZZZ</name>
<sequence>MYKYMFIDIVLNYMNYMSYMSNYLYSNVKNIKYGIFLSGIFLFILLCIVIFSIIFFIVVSYIIFKKVKMNIDNNSILFYQYNKKSKATLEKYGDYEIKKIFLIRQPFTKLMTLLLNILTFYNYNKIVNHSNIFPYHTLLVFEIKLPKNKRKFILLEKNNSINICENFTIQNTQDMKFINIKNKTTINKILLTTEERIGVTNYYNWNLFTNNCKKFIKEILITIGKYNNSCKEFIQEENINDVFVKTKLLPTEFLLHIINSGVNIYNFTEKYLLDNDIVFF</sequence>
<evidence type="ECO:0000256" key="1">
    <source>
        <dbReference type="SAM" id="Phobius"/>
    </source>
</evidence>
<keyword evidence="1" id="KW-1133">Transmembrane helix</keyword>
<protein>
    <submittedName>
        <fullName evidence="2">Uncharacterized protein</fullName>
    </submittedName>
</protein>
<accession>A0A6C0H957</accession>
<dbReference type="EMBL" id="MN739916">
    <property type="protein sequence ID" value="QHT77132.1"/>
    <property type="molecule type" value="Genomic_DNA"/>
</dbReference>
<dbReference type="AlphaFoldDB" id="A0A6C0H957"/>
<reference evidence="2" key="1">
    <citation type="journal article" date="2020" name="Nature">
        <title>Giant virus diversity and host interactions through global metagenomics.</title>
        <authorList>
            <person name="Schulz F."/>
            <person name="Roux S."/>
            <person name="Paez-Espino D."/>
            <person name="Jungbluth S."/>
            <person name="Walsh D.A."/>
            <person name="Denef V.J."/>
            <person name="McMahon K.D."/>
            <person name="Konstantinidis K.T."/>
            <person name="Eloe-Fadrosh E.A."/>
            <person name="Kyrpides N.C."/>
            <person name="Woyke T."/>
        </authorList>
    </citation>
    <scope>NUCLEOTIDE SEQUENCE</scope>
    <source>
        <strain evidence="2">GVMAG-M-3300023179-86</strain>
    </source>
</reference>
<keyword evidence="1" id="KW-0472">Membrane</keyword>
<evidence type="ECO:0000313" key="2">
    <source>
        <dbReference type="EMBL" id="QHT77132.1"/>
    </source>
</evidence>
<keyword evidence="1" id="KW-0812">Transmembrane</keyword>